<name>A0A7M5X0R5_9CNID</name>
<dbReference type="Pfam" id="PF12656">
    <property type="entry name" value="G-patch_2"/>
    <property type="match status" value="1"/>
</dbReference>
<dbReference type="InterPro" id="IPR014722">
    <property type="entry name" value="Rib_uL2_dom2"/>
</dbReference>
<feature type="compositionally biased region" description="Basic and acidic residues" evidence="5">
    <location>
        <begin position="251"/>
        <end position="267"/>
    </location>
</feature>
<evidence type="ECO:0000256" key="3">
    <source>
        <dbReference type="ARBA" id="ARBA00022737"/>
    </source>
</evidence>
<dbReference type="InterPro" id="IPR008991">
    <property type="entry name" value="Translation_prot_SH3-like_sf"/>
</dbReference>
<dbReference type="InterPro" id="IPR041994">
    <property type="entry name" value="GPKOW_KOW2"/>
</dbReference>
<evidence type="ECO:0000313" key="7">
    <source>
        <dbReference type="EnsemblMetazoa" id="CLYHEMP015843.1"/>
    </source>
</evidence>
<dbReference type="Gene3D" id="2.30.30.140">
    <property type="match status" value="1"/>
</dbReference>
<sequence length="408" mass="46694">FSSKPKKEKNKLVIPLIKTNDWRSDDKEAINEILADLRNGESNDAEKELQPILMKNRVPKRNTDKEDSLNDIDIRPDESTADDYEDVPIGAFGSAMLRGMGWKEGQGIGKTNKVMIEPIEYIPRHKGLGLGAEKRNETSKSTRKRKLGEDKESHDKYKPIIDEDGRVRHIKAVGEQVQSSKPVGYYPGSKVQILKGPHKELYGKIISVDEDNARISVKLAISGEQIQISQYNTSLMDSETYKRYSMQKPGQKPEKVDKRAGRDETDFKKKRVKSTSDEESDIKLQDIWIVPGIRVRIISQSYKNGRYYNKKVKVLDVTTKDRCDCETDEKRLLEDIRQKDLETLIPKNKGAYVCIVAGKYKGKFGKLLDRNKRDSTADIQLTSNKRITTLSYDDICEYVDRLPDDDFL</sequence>
<dbReference type="AlphaFoldDB" id="A0A7M5X0R5"/>
<dbReference type="Pfam" id="PF25088">
    <property type="entry name" value="GPKOW_C"/>
    <property type="match status" value="1"/>
</dbReference>
<comment type="similarity">
    <text evidence="2">Belongs to the MOS2 family.</text>
</comment>
<feature type="region of interest" description="Disordered" evidence="5">
    <location>
        <begin position="130"/>
        <end position="154"/>
    </location>
</feature>
<dbReference type="InterPro" id="IPR041993">
    <property type="entry name" value="GPKOW_KOW1"/>
</dbReference>
<dbReference type="CDD" id="cd13152">
    <property type="entry name" value="KOW_GPKOW_A"/>
    <property type="match status" value="1"/>
</dbReference>
<dbReference type="InterPro" id="IPR045166">
    <property type="entry name" value="Spp2-like"/>
</dbReference>
<feature type="domain" description="G-patch" evidence="6">
    <location>
        <begin position="89"/>
        <end position="135"/>
    </location>
</feature>
<dbReference type="SMART" id="SM00739">
    <property type="entry name" value="KOW"/>
    <property type="match status" value="2"/>
</dbReference>
<dbReference type="Pfam" id="PF00467">
    <property type="entry name" value="KOW"/>
    <property type="match status" value="1"/>
</dbReference>
<evidence type="ECO:0000256" key="1">
    <source>
        <dbReference type="ARBA" id="ARBA00004123"/>
    </source>
</evidence>
<dbReference type="OrthoDB" id="5577072at2759"/>
<dbReference type="GO" id="GO:0000398">
    <property type="term" value="P:mRNA splicing, via spliceosome"/>
    <property type="evidence" value="ECO:0007669"/>
    <property type="project" value="InterPro"/>
</dbReference>
<comment type="subcellular location">
    <subcellularLocation>
        <location evidence="1">Nucleus</location>
    </subcellularLocation>
</comment>
<feature type="region of interest" description="Disordered" evidence="5">
    <location>
        <begin position="243"/>
        <end position="272"/>
    </location>
</feature>
<feature type="compositionally biased region" description="Basic and acidic residues" evidence="5">
    <location>
        <begin position="39"/>
        <end position="49"/>
    </location>
</feature>
<dbReference type="InterPro" id="IPR000467">
    <property type="entry name" value="G_patch_dom"/>
</dbReference>
<evidence type="ECO:0000313" key="8">
    <source>
        <dbReference type="Proteomes" id="UP000594262"/>
    </source>
</evidence>
<reference evidence="7" key="1">
    <citation type="submission" date="2021-01" db="UniProtKB">
        <authorList>
            <consortium name="EnsemblMetazoa"/>
        </authorList>
    </citation>
    <scope>IDENTIFICATION</scope>
</reference>
<evidence type="ECO:0000256" key="4">
    <source>
        <dbReference type="ARBA" id="ARBA00023242"/>
    </source>
</evidence>
<accession>A0A7M5X0R5</accession>
<dbReference type="Gene3D" id="2.30.30.30">
    <property type="match status" value="2"/>
</dbReference>
<keyword evidence="4" id="KW-0539">Nucleus</keyword>
<proteinExistence type="inferred from homology"/>
<dbReference type="CDD" id="cd13153">
    <property type="entry name" value="KOW_GPKOW_B"/>
    <property type="match status" value="1"/>
</dbReference>
<dbReference type="SUPFAM" id="SSF50104">
    <property type="entry name" value="Translation proteins SH3-like domain"/>
    <property type="match status" value="1"/>
</dbReference>
<dbReference type="SMART" id="SM00443">
    <property type="entry name" value="G_patch"/>
    <property type="match status" value="1"/>
</dbReference>
<feature type="region of interest" description="Disordered" evidence="5">
    <location>
        <begin position="39"/>
        <end position="86"/>
    </location>
</feature>
<dbReference type="EnsemblMetazoa" id="CLYHEMT015843.1">
    <property type="protein sequence ID" value="CLYHEMP015843.1"/>
    <property type="gene ID" value="CLYHEMG015843"/>
</dbReference>
<dbReference type="InterPro" id="IPR026822">
    <property type="entry name" value="Spp2/MOS2_G-patch"/>
</dbReference>
<protein>
    <recommendedName>
        <fullName evidence="6">G-patch domain-containing protein</fullName>
    </recommendedName>
</protein>
<dbReference type="GO" id="GO:0005681">
    <property type="term" value="C:spliceosomal complex"/>
    <property type="evidence" value="ECO:0007669"/>
    <property type="project" value="TreeGrafter"/>
</dbReference>
<keyword evidence="8" id="KW-1185">Reference proteome</keyword>
<evidence type="ECO:0000259" key="6">
    <source>
        <dbReference type="PROSITE" id="PS50174"/>
    </source>
</evidence>
<dbReference type="GO" id="GO:0003676">
    <property type="term" value="F:nucleic acid binding"/>
    <property type="evidence" value="ECO:0007669"/>
    <property type="project" value="InterPro"/>
</dbReference>
<keyword evidence="3" id="KW-0677">Repeat</keyword>
<dbReference type="Proteomes" id="UP000594262">
    <property type="component" value="Unplaced"/>
</dbReference>
<feature type="compositionally biased region" description="Basic and acidic residues" evidence="5">
    <location>
        <begin position="61"/>
        <end position="78"/>
    </location>
</feature>
<dbReference type="PROSITE" id="PS50174">
    <property type="entry name" value="G_PATCH"/>
    <property type="match status" value="1"/>
</dbReference>
<dbReference type="PANTHER" id="PTHR15818">
    <property type="entry name" value="G PATCH AND KOW-CONTAINING"/>
    <property type="match status" value="1"/>
</dbReference>
<evidence type="ECO:0000256" key="2">
    <source>
        <dbReference type="ARBA" id="ARBA00010966"/>
    </source>
</evidence>
<organism evidence="7 8">
    <name type="scientific">Clytia hemisphaerica</name>
    <dbReference type="NCBI Taxonomy" id="252671"/>
    <lineage>
        <taxon>Eukaryota</taxon>
        <taxon>Metazoa</taxon>
        <taxon>Cnidaria</taxon>
        <taxon>Hydrozoa</taxon>
        <taxon>Hydroidolina</taxon>
        <taxon>Leptothecata</taxon>
        <taxon>Obeliida</taxon>
        <taxon>Clytiidae</taxon>
        <taxon>Clytia</taxon>
    </lineage>
</organism>
<dbReference type="PANTHER" id="PTHR15818:SF2">
    <property type="entry name" value="G-PATCH DOMAIN AND KOW MOTIFS-CONTAINING PROTEIN"/>
    <property type="match status" value="1"/>
</dbReference>
<dbReference type="InterPro" id="IPR005824">
    <property type="entry name" value="KOW"/>
</dbReference>
<evidence type="ECO:0000256" key="5">
    <source>
        <dbReference type="SAM" id="MobiDB-lite"/>
    </source>
</evidence>